<name>A0ACC0V2W6_9HYPO</name>
<reference evidence="1" key="1">
    <citation type="submission" date="2022-10" db="EMBL/GenBank/DDBJ databases">
        <title>Complete Genome of Trichothecium roseum strain YXFP-22015, a Plant Pathogen Isolated from Citrus.</title>
        <authorList>
            <person name="Wang Y."/>
            <person name="Zhu L."/>
        </authorList>
    </citation>
    <scope>NUCLEOTIDE SEQUENCE</scope>
    <source>
        <strain evidence="1">YXFP-22015</strain>
    </source>
</reference>
<keyword evidence="2" id="KW-1185">Reference proteome</keyword>
<evidence type="ECO:0000313" key="2">
    <source>
        <dbReference type="Proteomes" id="UP001163324"/>
    </source>
</evidence>
<dbReference type="EMBL" id="CM047943">
    <property type="protein sequence ID" value="KAI9900632.1"/>
    <property type="molecule type" value="Genomic_DNA"/>
</dbReference>
<protein>
    <submittedName>
        <fullName evidence="1">Uncharacterized protein</fullName>
    </submittedName>
</protein>
<dbReference type="Proteomes" id="UP001163324">
    <property type="component" value="Chromosome 4"/>
</dbReference>
<evidence type="ECO:0000313" key="1">
    <source>
        <dbReference type="EMBL" id="KAI9900632.1"/>
    </source>
</evidence>
<sequence>MSADKEYTYQDVAAHNTKKDVFVVIHDKVYDCTKFVDEHPGGEEVLLDVGGQDATEAFEDVGHSDEARETLDALIVGKLKRQPGDPEPRSATANSAAANANTKADQTSMGFGLYAVILIGGLAAYFSYNYLQAQQGSA</sequence>
<accession>A0ACC0V2W6</accession>
<comment type="caution">
    <text evidence="1">The sequence shown here is derived from an EMBL/GenBank/DDBJ whole genome shotgun (WGS) entry which is preliminary data.</text>
</comment>
<gene>
    <name evidence="1" type="ORF">N3K66_004894</name>
</gene>
<organism evidence="1 2">
    <name type="scientific">Trichothecium roseum</name>
    <dbReference type="NCBI Taxonomy" id="47278"/>
    <lineage>
        <taxon>Eukaryota</taxon>
        <taxon>Fungi</taxon>
        <taxon>Dikarya</taxon>
        <taxon>Ascomycota</taxon>
        <taxon>Pezizomycotina</taxon>
        <taxon>Sordariomycetes</taxon>
        <taxon>Hypocreomycetidae</taxon>
        <taxon>Hypocreales</taxon>
        <taxon>Hypocreales incertae sedis</taxon>
        <taxon>Trichothecium</taxon>
    </lineage>
</organism>
<proteinExistence type="predicted"/>